<protein>
    <submittedName>
        <fullName evidence="3">Oxidoreductase</fullName>
    </submittedName>
</protein>
<dbReference type="InterPro" id="IPR036291">
    <property type="entry name" value="NAD(P)-bd_dom_sf"/>
</dbReference>
<proteinExistence type="predicted"/>
<sequence>MTTETPQIDVGVIGVGKMGQHHARVYNNLPSANLVGICDYDRSLAEEVANEYSTKALDLEELLDSIDAASIVVPTVHHYNLAVKCLETDIGIMIEKPVVDELHVGYKLLTKAKESTEVVQVGHVERFNPAVVALQEFLDELTVIDITSRRLGPPPDRYIADSAVIDLMIHDIDIILMLLGEMPATIQSVGVYGNKHATGLLEFDSGMMASLTASRLTQQTSRTLDITAEECLVKLDYNNQSINIHRDSMPEYLEDQGRALYREMSTIEQPQIYGEEPLARELESFLDAVSSESIPEVTVSDGLRALEVAQKIDEIGTDLPEPSQIADD</sequence>
<dbReference type="Pfam" id="PF01408">
    <property type="entry name" value="GFO_IDH_MocA"/>
    <property type="match status" value="1"/>
</dbReference>
<dbReference type="InterPro" id="IPR051450">
    <property type="entry name" value="Gfo/Idh/MocA_Oxidoreductases"/>
</dbReference>
<reference evidence="3 4" key="1">
    <citation type="submission" date="2017-02" db="EMBL/GenBank/DDBJ databases">
        <title>Natronthermophilus aegyptiacus gen. nov.,sp. nov., an aerobic, extremely halophilic alkalithermophilic archaeon isolated from the athalassohaline Wadi An Natrun, Egypt.</title>
        <authorList>
            <person name="Zhao B."/>
        </authorList>
    </citation>
    <scope>NUCLEOTIDE SEQUENCE [LARGE SCALE GENOMIC DNA]</scope>
    <source>
        <strain evidence="3 4">CGMCC 1.3597</strain>
    </source>
</reference>
<dbReference type="RefSeq" id="WP_054862524.1">
    <property type="nucleotide sequence ID" value="NZ_MWPH01000002.1"/>
</dbReference>
<dbReference type="PANTHER" id="PTHR43377">
    <property type="entry name" value="BILIVERDIN REDUCTASE A"/>
    <property type="match status" value="1"/>
</dbReference>
<comment type="caution">
    <text evidence="3">The sequence shown here is derived from an EMBL/GenBank/DDBJ whole genome shotgun (WGS) entry which is preliminary data.</text>
</comment>
<evidence type="ECO:0000313" key="3">
    <source>
        <dbReference type="EMBL" id="OVE84090.1"/>
    </source>
</evidence>
<dbReference type="OrthoDB" id="25239at2157"/>
<keyword evidence="4" id="KW-1185">Reference proteome</keyword>
<organism evidence="3 4">
    <name type="scientific">Natronolimnobius baerhuensis</name>
    <dbReference type="NCBI Taxonomy" id="253108"/>
    <lineage>
        <taxon>Archaea</taxon>
        <taxon>Methanobacteriati</taxon>
        <taxon>Methanobacteriota</taxon>
        <taxon>Stenosarchaea group</taxon>
        <taxon>Halobacteria</taxon>
        <taxon>Halobacteriales</taxon>
        <taxon>Natrialbaceae</taxon>
        <taxon>Natronolimnobius</taxon>
    </lineage>
</organism>
<feature type="domain" description="Gfo/Idh/MocA-like oxidoreductase N-terminal" evidence="1">
    <location>
        <begin position="9"/>
        <end position="123"/>
    </location>
</feature>
<evidence type="ECO:0000259" key="1">
    <source>
        <dbReference type="Pfam" id="PF01408"/>
    </source>
</evidence>
<dbReference type="InterPro" id="IPR000683">
    <property type="entry name" value="Gfo/Idh/MocA-like_OxRdtase_N"/>
</dbReference>
<evidence type="ECO:0000313" key="4">
    <source>
        <dbReference type="Proteomes" id="UP000196084"/>
    </source>
</evidence>
<dbReference type="SUPFAM" id="SSF55347">
    <property type="entry name" value="Glyceraldehyde-3-phosphate dehydrogenase-like, C-terminal domain"/>
    <property type="match status" value="1"/>
</dbReference>
<name>A0A202E804_9EURY</name>
<dbReference type="PANTHER" id="PTHR43377:SF1">
    <property type="entry name" value="BILIVERDIN REDUCTASE A"/>
    <property type="match status" value="1"/>
</dbReference>
<dbReference type="Proteomes" id="UP000196084">
    <property type="component" value="Unassembled WGS sequence"/>
</dbReference>
<dbReference type="Gene3D" id="3.40.50.720">
    <property type="entry name" value="NAD(P)-binding Rossmann-like Domain"/>
    <property type="match status" value="1"/>
</dbReference>
<dbReference type="Gene3D" id="3.30.360.10">
    <property type="entry name" value="Dihydrodipicolinate Reductase, domain 2"/>
    <property type="match status" value="1"/>
</dbReference>
<dbReference type="InterPro" id="IPR055170">
    <property type="entry name" value="GFO_IDH_MocA-like_dom"/>
</dbReference>
<dbReference type="AlphaFoldDB" id="A0A202E804"/>
<dbReference type="Pfam" id="PF22725">
    <property type="entry name" value="GFO_IDH_MocA_C3"/>
    <property type="match status" value="1"/>
</dbReference>
<dbReference type="GO" id="GO:0000166">
    <property type="term" value="F:nucleotide binding"/>
    <property type="evidence" value="ECO:0007669"/>
    <property type="project" value="InterPro"/>
</dbReference>
<feature type="domain" description="GFO/IDH/MocA-like oxidoreductase" evidence="2">
    <location>
        <begin position="144"/>
        <end position="228"/>
    </location>
</feature>
<accession>A0A202E804</accession>
<evidence type="ECO:0000259" key="2">
    <source>
        <dbReference type="Pfam" id="PF22725"/>
    </source>
</evidence>
<dbReference type="SUPFAM" id="SSF51735">
    <property type="entry name" value="NAD(P)-binding Rossmann-fold domains"/>
    <property type="match status" value="1"/>
</dbReference>
<gene>
    <name evidence="3" type="ORF">B2G88_06560</name>
</gene>
<dbReference type="EMBL" id="MWPH01000002">
    <property type="protein sequence ID" value="OVE84090.1"/>
    <property type="molecule type" value="Genomic_DNA"/>
</dbReference>